<name>A0A8J5Q5V0_9ASCO</name>
<sequence length="143" mass="15526">MNDNRIVYIDYASCKSVADYGPTGYKGYAPTGPHDDSRTDRCRFSHHFEMQGLEPVGDYHGLGLKVREGAVPGSIEGSDMHCGERCNVDSHGRSLSQCTDSSLAYEMKLDQQGVNTQSSGSSSGRKKSIAYAPCGKGEAIYDF</sequence>
<accession>A0A8J5Q5V0</accession>
<proteinExistence type="predicted"/>
<protein>
    <submittedName>
        <fullName evidence="1">Uncharacterized protein</fullName>
    </submittedName>
</protein>
<dbReference type="Proteomes" id="UP000694255">
    <property type="component" value="Unassembled WGS sequence"/>
</dbReference>
<dbReference type="AlphaFoldDB" id="A0A8J5Q5V0"/>
<dbReference type="RefSeq" id="XP_049262197.1">
    <property type="nucleotide sequence ID" value="XM_049408425.1"/>
</dbReference>
<dbReference type="GeneID" id="73471264"/>
<evidence type="ECO:0000313" key="2">
    <source>
        <dbReference type="Proteomes" id="UP000694255"/>
    </source>
</evidence>
<keyword evidence="2" id="KW-1185">Reference proteome</keyword>
<dbReference type="EMBL" id="JAGSYN010000186">
    <property type="protein sequence ID" value="KAG7661964.1"/>
    <property type="molecule type" value="Genomic_DNA"/>
</dbReference>
<reference evidence="1 2" key="1">
    <citation type="journal article" date="2021" name="DNA Res.">
        <title>Genome analysis of Candida subhashii reveals its hybrid nature and dual mitochondrial genome conformations.</title>
        <authorList>
            <person name="Mixao V."/>
            <person name="Hegedusova E."/>
            <person name="Saus E."/>
            <person name="Pryszcz L.P."/>
            <person name="Cillingova A."/>
            <person name="Nosek J."/>
            <person name="Gabaldon T."/>
        </authorList>
    </citation>
    <scope>NUCLEOTIDE SEQUENCE [LARGE SCALE GENOMIC DNA]</scope>
    <source>
        <strain evidence="1 2">CBS 10753</strain>
    </source>
</reference>
<organism evidence="1 2">
    <name type="scientific">[Candida] subhashii</name>
    <dbReference type="NCBI Taxonomy" id="561895"/>
    <lineage>
        <taxon>Eukaryota</taxon>
        <taxon>Fungi</taxon>
        <taxon>Dikarya</taxon>
        <taxon>Ascomycota</taxon>
        <taxon>Saccharomycotina</taxon>
        <taxon>Pichiomycetes</taxon>
        <taxon>Debaryomycetaceae</taxon>
        <taxon>Spathaspora</taxon>
    </lineage>
</organism>
<comment type="caution">
    <text evidence="1">The sequence shown here is derived from an EMBL/GenBank/DDBJ whole genome shotgun (WGS) entry which is preliminary data.</text>
</comment>
<gene>
    <name evidence="1" type="ORF">J8A68_004464</name>
</gene>
<evidence type="ECO:0000313" key="1">
    <source>
        <dbReference type="EMBL" id="KAG7661964.1"/>
    </source>
</evidence>